<dbReference type="Proteomes" id="UP000796761">
    <property type="component" value="Unassembled WGS sequence"/>
</dbReference>
<evidence type="ECO:0000313" key="1">
    <source>
        <dbReference type="EMBL" id="TRZ23358.1"/>
    </source>
</evidence>
<evidence type="ECO:0000313" key="2">
    <source>
        <dbReference type="Proteomes" id="UP000796761"/>
    </source>
</evidence>
<dbReference type="AlphaFoldDB" id="A0A8K1LRS8"/>
<gene>
    <name evidence="1" type="ORF">HGM15179_003775</name>
</gene>
<keyword evidence="2" id="KW-1185">Reference proteome</keyword>
<comment type="caution">
    <text evidence="1">The sequence shown here is derived from an EMBL/GenBank/DDBJ whole genome shotgun (WGS) entry which is preliminary data.</text>
</comment>
<sequence length="87" mass="9736">MPCAAKGNDEQEHKSLGKCQSFRKKFFPVSPGTTLEQVAQRSWADTPPLEVLKDINGKEKAGKQPLRVVELCLMAFEAVLRPVEIRL</sequence>
<protein>
    <submittedName>
        <fullName evidence="1">Uncharacterized protein</fullName>
    </submittedName>
</protein>
<name>A0A8K1LRS8_9PASS</name>
<organism evidence="1 2">
    <name type="scientific">Zosterops borbonicus</name>
    <dbReference type="NCBI Taxonomy" id="364589"/>
    <lineage>
        <taxon>Eukaryota</taxon>
        <taxon>Metazoa</taxon>
        <taxon>Chordata</taxon>
        <taxon>Craniata</taxon>
        <taxon>Vertebrata</taxon>
        <taxon>Euteleostomi</taxon>
        <taxon>Archelosauria</taxon>
        <taxon>Archosauria</taxon>
        <taxon>Dinosauria</taxon>
        <taxon>Saurischia</taxon>
        <taxon>Theropoda</taxon>
        <taxon>Coelurosauria</taxon>
        <taxon>Aves</taxon>
        <taxon>Neognathae</taxon>
        <taxon>Neoaves</taxon>
        <taxon>Telluraves</taxon>
        <taxon>Australaves</taxon>
        <taxon>Passeriformes</taxon>
        <taxon>Sylvioidea</taxon>
        <taxon>Zosteropidae</taxon>
        <taxon>Zosterops</taxon>
    </lineage>
</organism>
<proteinExistence type="predicted"/>
<dbReference type="EMBL" id="SWJQ01000075">
    <property type="protein sequence ID" value="TRZ23358.1"/>
    <property type="molecule type" value="Genomic_DNA"/>
</dbReference>
<reference evidence="1" key="1">
    <citation type="submission" date="2019-04" db="EMBL/GenBank/DDBJ databases">
        <title>Genome assembly of Zosterops borbonicus 15179.</title>
        <authorList>
            <person name="Leroy T."/>
            <person name="Anselmetti Y."/>
            <person name="Tilak M.-K."/>
            <person name="Nabholz B."/>
        </authorList>
    </citation>
    <scope>NUCLEOTIDE SEQUENCE</scope>
    <source>
        <strain evidence="1">HGM_15179</strain>
        <tissue evidence="1">Muscle</tissue>
    </source>
</reference>
<accession>A0A8K1LRS8</accession>